<proteinExistence type="predicted"/>
<dbReference type="EMBL" id="JBBPBK010000007">
    <property type="protein sequence ID" value="KAK9280781.1"/>
    <property type="molecule type" value="Genomic_DNA"/>
</dbReference>
<name>A0AAP0WXR1_LIQFO</name>
<gene>
    <name evidence="1" type="ORF">L1049_003670</name>
</gene>
<protein>
    <submittedName>
        <fullName evidence="1">Uncharacterized protein</fullName>
    </submittedName>
</protein>
<sequence length="76" mass="9138">MYAWEERSQSDGLFLMRILRRRLILKYSCMLKKLKQYYRDTINELAQPSSSLESYQQKRLREASLAVPSRRGRPLL</sequence>
<dbReference type="Proteomes" id="UP001415857">
    <property type="component" value="Unassembled WGS sequence"/>
</dbReference>
<dbReference type="AlphaFoldDB" id="A0AAP0WXR1"/>
<keyword evidence="2" id="KW-1185">Reference proteome</keyword>
<reference evidence="1 2" key="1">
    <citation type="journal article" date="2024" name="Plant J.">
        <title>Genome sequences and population genomics reveal climatic adaptation and genomic divergence between two closely related sweetgum species.</title>
        <authorList>
            <person name="Xu W.Q."/>
            <person name="Ren C.Q."/>
            <person name="Zhang X.Y."/>
            <person name="Comes H.P."/>
            <person name="Liu X.H."/>
            <person name="Li Y.G."/>
            <person name="Kettle C.J."/>
            <person name="Jalonen R."/>
            <person name="Gaisberger H."/>
            <person name="Ma Y.Z."/>
            <person name="Qiu Y.X."/>
        </authorList>
    </citation>
    <scope>NUCLEOTIDE SEQUENCE [LARGE SCALE GENOMIC DNA]</scope>
    <source>
        <strain evidence="1">Hangzhou</strain>
    </source>
</reference>
<organism evidence="1 2">
    <name type="scientific">Liquidambar formosana</name>
    <name type="common">Formosan gum</name>
    <dbReference type="NCBI Taxonomy" id="63359"/>
    <lineage>
        <taxon>Eukaryota</taxon>
        <taxon>Viridiplantae</taxon>
        <taxon>Streptophyta</taxon>
        <taxon>Embryophyta</taxon>
        <taxon>Tracheophyta</taxon>
        <taxon>Spermatophyta</taxon>
        <taxon>Magnoliopsida</taxon>
        <taxon>eudicotyledons</taxon>
        <taxon>Gunneridae</taxon>
        <taxon>Pentapetalae</taxon>
        <taxon>Saxifragales</taxon>
        <taxon>Altingiaceae</taxon>
        <taxon>Liquidambar</taxon>
    </lineage>
</organism>
<evidence type="ECO:0000313" key="2">
    <source>
        <dbReference type="Proteomes" id="UP001415857"/>
    </source>
</evidence>
<evidence type="ECO:0000313" key="1">
    <source>
        <dbReference type="EMBL" id="KAK9280781.1"/>
    </source>
</evidence>
<accession>A0AAP0WXR1</accession>
<comment type="caution">
    <text evidence="1">The sequence shown here is derived from an EMBL/GenBank/DDBJ whole genome shotgun (WGS) entry which is preliminary data.</text>
</comment>